<comment type="similarity">
    <text evidence="1">Belongs to the bacterial solute-binding protein 5 family.</text>
</comment>
<dbReference type="GO" id="GO:1904680">
    <property type="term" value="F:peptide transmembrane transporter activity"/>
    <property type="evidence" value="ECO:0007669"/>
    <property type="project" value="TreeGrafter"/>
</dbReference>
<evidence type="ECO:0000313" key="6">
    <source>
        <dbReference type="Proteomes" id="UP000613840"/>
    </source>
</evidence>
<dbReference type="InterPro" id="IPR039424">
    <property type="entry name" value="SBP_5"/>
</dbReference>
<dbReference type="Gene3D" id="3.40.190.10">
    <property type="entry name" value="Periplasmic binding protein-like II"/>
    <property type="match status" value="1"/>
</dbReference>
<keyword evidence="2" id="KW-0813">Transport</keyword>
<dbReference type="AlphaFoldDB" id="A0A917W0A4"/>
<keyword evidence="6" id="KW-1185">Reference proteome</keyword>
<sequence length="617" mass="66603">MTEPKGVSRRNVLQIMGLSTVGVAGLGAAAACAPATPKNDTGSGGGTSGTGGAAAGTGEYHGAYPYTQPPQGHFNIAGQPFVAVPNAIFPGPYGDLMNLPSGYYQWKANAWTLFLLDSYKLDKSTNTYTLKLKSGLKWADGTPLTSKDYLTTFYCQFALNSPLWALISKIDAPDDTTFTAVMKSPAMVVERYLLRSNIIDTKTYGKYADLAKAIVDAGADTSGADFTKLNSDLIGFKPSKLIPNGPFDYDYSTINATQLSLKKNTSSVLAEAVKFASILLYNGETPTVTPLVLSKDVDYATHGFAVASEKQFQAQGYKILRSPVYSGPAIYFSYDKVPEFADYRVRQALIQAFDHKQNGTVALGESGVPQTYYSGFSDNLVDTWITSDGKGKLKQYQHDPDAAAHGLEAAGWKKQGSGWQLPNGKKAAYELLYPSDYADWSGAAKDLADQMKSFGIPITLHGVVSTQITTPWQKGQYQWTINSWGNSTQPYPYFSFVTNFITNNYPGLKGVGGKGMDFPMSATMPGQGKIDINDMINKSGSGIDTAELQKNITELAIVFNTLLPIIPLFERHANAPALDGVRVAKFPDPNSDIVQNSLYADNPVLYGMFTGTIGPKA</sequence>
<dbReference type="GO" id="GO:0015833">
    <property type="term" value="P:peptide transport"/>
    <property type="evidence" value="ECO:0007669"/>
    <property type="project" value="TreeGrafter"/>
</dbReference>
<dbReference type="Pfam" id="PF00496">
    <property type="entry name" value="SBP_bac_5"/>
    <property type="match status" value="1"/>
</dbReference>
<evidence type="ECO:0000313" key="5">
    <source>
        <dbReference type="EMBL" id="GGL51172.1"/>
    </source>
</evidence>
<reference evidence="5" key="1">
    <citation type="journal article" date="2014" name="Int. J. Syst. Evol. Microbiol.">
        <title>Complete genome sequence of Corynebacterium casei LMG S-19264T (=DSM 44701T), isolated from a smear-ripened cheese.</title>
        <authorList>
            <consortium name="US DOE Joint Genome Institute (JGI-PGF)"/>
            <person name="Walter F."/>
            <person name="Albersmeier A."/>
            <person name="Kalinowski J."/>
            <person name="Ruckert C."/>
        </authorList>
    </citation>
    <scope>NUCLEOTIDE SEQUENCE</scope>
    <source>
        <strain evidence="5">CGMCC 4.7306</strain>
    </source>
</reference>
<reference evidence="5" key="2">
    <citation type="submission" date="2020-09" db="EMBL/GenBank/DDBJ databases">
        <authorList>
            <person name="Sun Q."/>
            <person name="Zhou Y."/>
        </authorList>
    </citation>
    <scope>NUCLEOTIDE SEQUENCE</scope>
    <source>
        <strain evidence="5">CGMCC 4.7306</strain>
    </source>
</reference>
<dbReference type="RefSeq" id="WP_188893723.1">
    <property type="nucleotide sequence ID" value="NZ_BMMZ01000001.1"/>
</dbReference>
<name>A0A917W0A4_9ACTN</name>
<dbReference type="PROSITE" id="PS51318">
    <property type="entry name" value="TAT"/>
    <property type="match status" value="1"/>
</dbReference>
<organism evidence="5 6">
    <name type="scientific">Microlunatus endophyticus</name>
    <dbReference type="NCBI Taxonomy" id="1716077"/>
    <lineage>
        <taxon>Bacteria</taxon>
        <taxon>Bacillati</taxon>
        <taxon>Actinomycetota</taxon>
        <taxon>Actinomycetes</taxon>
        <taxon>Propionibacteriales</taxon>
        <taxon>Propionibacteriaceae</taxon>
        <taxon>Microlunatus</taxon>
    </lineage>
</organism>
<proteinExistence type="inferred from homology"/>
<evidence type="ECO:0000256" key="2">
    <source>
        <dbReference type="ARBA" id="ARBA00022448"/>
    </source>
</evidence>
<evidence type="ECO:0000259" key="4">
    <source>
        <dbReference type="Pfam" id="PF00496"/>
    </source>
</evidence>
<feature type="domain" description="Solute-binding protein family 5" evidence="4">
    <location>
        <begin position="115"/>
        <end position="494"/>
    </location>
</feature>
<keyword evidence="3" id="KW-0732">Signal</keyword>
<dbReference type="InterPro" id="IPR000914">
    <property type="entry name" value="SBP_5_dom"/>
</dbReference>
<gene>
    <name evidence="5" type="ORF">GCM10011575_06850</name>
</gene>
<evidence type="ECO:0000256" key="1">
    <source>
        <dbReference type="ARBA" id="ARBA00005695"/>
    </source>
</evidence>
<comment type="caution">
    <text evidence="5">The sequence shown here is derived from an EMBL/GenBank/DDBJ whole genome shotgun (WGS) entry which is preliminary data.</text>
</comment>
<evidence type="ECO:0000256" key="3">
    <source>
        <dbReference type="ARBA" id="ARBA00022729"/>
    </source>
</evidence>
<dbReference type="PANTHER" id="PTHR30290:SF9">
    <property type="entry name" value="OLIGOPEPTIDE-BINDING PROTEIN APPA"/>
    <property type="match status" value="1"/>
</dbReference>
<protein>
    <submittedName>
        <fullName evidence="5">ABC transporter substrate-binding protein</fullName>
    </submittedName>
</protein>
<dbReference type="SUPFAM" id="SSF53850">
    <property type="entry name" value="Periplasmic binding protein-like II"/>
    <property type="match status" value="1"/>
</dbReference>
<dbReference type="PANTHER" id="PTHR30290">
    <property type="entry name" value="PERIPLASMIC BINDING COMPONENT OF ABC TRANSPORTER"/>
    <property type="match status" value="1"/>
</dbReference>
<accession>A0A917W0A4</accession>
<dbReference type="Gene3D" id="3.10.105.10">
    <property type="entry name" value="Dipeptide-binding Protein, Domain 3"/>
    <property type="match status" value="1"/>
</dbReference>
<dbReference type="InterPro" id="IPR006311">
    <property type="entry name" value="TAT_signal"/>
</dbReference>
<dbReference type="Proteomes" id="UP000613840">
    <property type="component" value="Unassembled WGS sequence"/>
</dbReference>
<dbReference type="PROSITE" id="PS51257">
    <property type="entry name" value="PROKAR_LIPOPROTEIN"/>
    <property type="match status" value="1"/>
</dbReference>
<dbReference type="EMBL" id="BMMZ01000001">
    <property type="protein sequence ID" value="GGL51172.1"/>
    <property type="molecule type" value="Genomic_DNA"/>
</dbReference>